<dbReference type="KEGG" id="glj:GKIL_1826"/>
<dbReference type="EC" id="4.2.1.18" evidence="3"/>
<accession>U5QGH8</accession>
<evidence type="ECO:0000313" key="4">
    <source>
        <dbReference type="Proteomes" id="UP000017396"/>
    </source>
</evidence>
<dbReference type="STRING" id="1183438.GKIL_1826"/>
<dbReference type="HOGENOM" id="CLU_009834_7_3_3"/>
<keyword evidence="2" id="KW-1133">Transmembrane helix</keyword>
<dbReference type="PANTHER" id="PTHR42964">
    <property type="entry name" value="ENOYL-COA HYDRATASE"/>
    <property type="match status" value="1"/>
</dbReference>
<dbReference type="PANTHER" id="PTHR42964:SF1">
    <property type="entry name" value="POLYKETIDE BIOSYNTHESIS ENOYL-COA HYDRATASE PKSH-RELATED"/>
    <property type="match status" value="1"/>
</dbReference>
<feature type="transmembrane region" description="Helical" evidence="2">
    <location>
        <begin position="98"/>
        <end position="118"/>
    </location>
</feature>
<dbReference type="InterPro" id="IPR029045">
    <property type="entry name" value="ClpP/crotonase-like_dom_sf"/>
</dbReference>
<keyword evidence="3" id="KW-0456">Lyase</keyword>
<evidence type="ECO:0000313" key="3">
    <source>
        <dbReference type="EMBL" id="AGY58072.1"/>
    </source>
</evidence>
<keyword evidence="2" id="KW-0812">Transmembrane</keyword>
<dbReference type="eggNOG" id="COG1024">
    <property type="taxonomic scope" value="Bacteria"/>
</dbReference>
<dbReference type="Proteomes" id="UP000017396">
    <property type="component" value="Chromosome"/>
</dbReference>
<protein>
    <submittedName>
        <fullName evidence="3">Enoyl-CoA hydratase/isomerase</fullName>
        <ecNumber evidence="3">4.2.1.18</ecNumber>
    </submittedName>
</protein>
<dbReference type="Pfam" id="PF00378">
    <property type="entry name" value="ECH_1"/>
    <property type="match status" value="1"/>
</dbReference>
<dbReference type="AlphaFoldDB" id="U5QGH8"/>
<reference evidence="3 4" key="1">
    <citation type="journal article" date="2013" name="PLoS ONE">
        <title>Cultivation and Complete Genome Sequencing of Gloeobacter kilaueensis sp. nov., from a Lava Cave in Kilauea Caldera, Hawai'i.</title>
        <authorList>
            <person name="Saw J.H."/>
            <person name="Schatz M."/>
            <person name="Brown M.V."/>
            <person name="Kunkel D.D."/>
            <person name="Foster J.S."/>
            <person name="Shick H."/>
            <person name="Christensen S."/>
            <person name="Hou S."/>
            <person name="Wan X."/>
            <person name="Donachie S.P."/>
        </authorList>
    </citation>
    <scope>NUCLEOTIDE SEQUENCE [LARGE SCALE GENOMIC DNA]</scope>
    <source>
        <strain evidence="4">JS</strain>
    </source>
</reference>
<keyword evidence="3" id="KW-0413">Isomerase</keyword>
<dbReference type="InterPro" id="IPR001753">
    <property type="entry name" value="Enoyl-CoA_hydra/iso"/>
</dbReference>
<sequence>MNEAVRYELTGGIARIALVEAGGTVLNRASLVSLSTFLERAARDSRCRAVVLEAEPGEEFCRGLDLDWLLTAEADAPEQFHDCLTSLGTCSKPVIARIAGRVVGGGLGLVAACDIVIAASEASFQLSEVIVGMIPALIAPFLLTRLSPARLRALALGSRTLTAPEAWQWGLVDEVAQDDLDTACYRQIDRLLRSSPDALAATKRYLQKLRAPAAAELALARTELAAWLADPEHLEGIRAFAEGFAPPWFARRRRSRV</sequence>
<evidence type="ECO:0000256" key="1">
    <source>
        <dbReference type="ARBA" id="ARBA00005254"/>
    </source>
</evidence>
<feature type="transmembrane region" description="Helical" evidence="2">
    <location>
        <begin position="124"/>
        <end position="143"/>
    </location>
</feature>
<evidence type="ECO:0000256" key="2">
    <source>
        <dbReference type="SAM" id="Phobius"/>
    </source>
</evidence>
<proteinExistence type="inferred from homology"/>
<dbReference type="OrthoDB" id="9775794at2"/>
<comment type="similarity">
    <text evidence="1">Belongs to the enoyl-CoA hydratase/isomerase family.</text>
</comment>
<dbReference type="Gene3D" id="3.90.226.10">
    <property type="entry name" value="2-enoyl-CoA Hydratase, Chain A, domain 1"/>
    <property type="match status" value="1"/>
</dbReference>
<organism evidence="3 4">
    <name type="scientific">Gloeobacter kilaueensis (strain ATCC BAA-2537 / CCAP 1431/1 / ULC 316 / JS1)</name>
    <dbReference type="NCBI Taxonomy" id="1183438"/>
    <lineage>
        <taxon>Bacteria</taxon>
        <taxon>Bacillati</taxon>
        <taxon>Cyanobacteriota</taxon>
        <taxon>Cyanophyceae</taxon>
        <taxon>Gloeobacterales</taxon>
        <taxon>Gloeobacteraceae</taxon>
        <taxon>Gloeobacter</taxon>
    </lineage>
</organism>
<dbReference type="EMBL" id="CP003587">
    <property type="protein sequence ID" value="AGY58072.1"/>
    <property type="molecule type" value="Genomic_DNA"/>
</dbReference>
<dbReference type="RefSeq" id="WP_023173196.1">
    <property type="nucleotide sequence ID" value="NC_022600.1"/>
</dbReference>
<dbReference type="GO" id="GO:0004490">
    <property type="term" value="F:methylglutaconyl-CoA hydratase activity"/>
    <property type="evidence" value="ECO:0007669"/>
    <property type="project" value="UniProtKB-EC"/>
</dbReference>
<keyword evidence="4" id="KW-1185">Reference proteome</keyword>
<dbReference type="SUPFAM" id="SSF52096">
    <property type="entry name" value="ClpP/crotonase"/>
    <property type="match status" value="1"/>
</dbReference>
<dbReference type="GO" id="GO:0016853">
    <property type="term" value="F:isomerase activity"/>
    <property type="evidence" value="ECO:0007669"/>
    <property type="project" value="UniProtKB-KW"/>
</dbReference>
<name>U5QGH8_GLOK1</name>
<gene>
    <name evidence="3" type="primary">liuC</name>
    <name evidence="3" type="ORF">GKIL_1826</name>
</gene>
<dbReference type="InterPro" id="IPR051683">
    <property type="entry name" value="Enoyl-CoA_Hydratase/Isomerase"/>
</dbReference>
<keyword evidence="2" id="KW-0472">Membrane</keyword>
<dbReference type="CDD" id="cd06558">
    <property type="entry name" value="crotonase-like"/>
    <property type="match status" value="1"/>
</dbReference>